<proteinExistence type="predicted"/>
<dbReference type="Pfam" id="PF01431">
    <property type="entry name" value="Peptidase_M13"/>
    <property type="match status" value="1"/>
</dbReference>
<comment type="caution">
    <text evidence="2">The sequence shown here is derived from an EMBL/GenBank/DDBJ whole genome shotgun (WGS) entry which is preliminary data.</text>
</comment>
<dbReference type="Gene3D" id="3.40.390.10">
    <property type="entry name" value="Collagenase (Catalytic Domain)"/>
    <property type="match status" value="1"/>
</dbReference>
<accession>A0AAN7V930</accession>
<dbReference type="InterPro" id="IPR018497">
    <property type="entry name" value="Peptidase_M13_C"/>
</dbReference>
<dbReference type="GO" id="GO:0004222">
    <property type="term" value="F:metalloendopeptidase activity"/>
    <property type="evidence" value="ECO:0007669"/>
    <property type="project" value="InterPro"/>
</dbReference>
<protein>
    <recommendedName>
        <fullName evidence="1">Peptidase M13 C-terminal domain-containing protein</fullName>
    </recommendedName>
</protein>
<gene>
    <name evidence="2" type="ORF">RI129_008090</name>
</gene>
<dbReference type="GO" id="GO:0006508">
    <property type="term" value="P:proteolysis"/>
    <property type="evidence" value="ECO:0007669"/>
    <property type="project" value="InterPro"/>
</dbReference>
<keyword evidence="3" id="KW-1185">Reference proteome</keyword>
<name>A0AAN7V930_9COLE</name>
<evidence type="ECO:0000313" key="2">
    <source>
        <dbReference type="EMBL" id="KAK5644245.1"/>
    </source>
</evidence>
<dbReference type="AlphaFoldDB" id="A0AAN7V930"/>
<evidence type="ECO:0000313" key="3">
    <source>
        <dbReference type="Proteomes" id="UP001329430"/>
    </source>
</evidence>
<dbReference type="EMBL" id="JAVRBK010000005">
    <property type="protein sequence ID" value="KAK5644245.1"/>
    <property type="molecule type" value="Genomic_DNA"/>
</dbReference>
<reference evidence="2 3" key="1">
    <citation type="journal article" date="2024" name="Insects">
        <title>An Improved Chromosome-Level Genome Assembly of the Firefly Pyrocoelia pectoralis.</title>
        <authorList>
            <person name="Fu X."/>
            <person name="Meyer-Rochow V.B."/>
            <person name="Ballantyne L."/>
            <person name="Zhu X."/>
        </authorList>
    </citation>
    <scope>NUCLEOTIDE SEQUENCE [LARGE SCALE GENOMIC DNA]</scope>
    <source>
        <strain evidence="2">XCY_ONT2</strain>
    </source>
</reference>
<dbReference type="Proteomes" id="UP001329430">
    <property type="component" value="Chromosome 5"/>
</dbReference>
<dbReference type="InterPro" id="IPR024079">
    <property type="entry name" value="MetalloPept_cat_dom_sf"/>
</dbReference>
<organism evidence="2 3">
    <name type="scientific">Pyrocoelia pectoralis</name>
    <dbReference type="NCBI Taxonomy" id="417401"/>
    <lineage>
        <taxon>Eukaryota</taxon>
        <taxon>Metazoa</taxon>
        <taxon>Ecdysozoa</taxon>
        <taxon>Arthropoda</taxon>
        <taxon>Hexapoda</taxon>
        <taxon>Insecta</taxon>
        <taxon>Pterygota</taxon>
        <taxon>Neoptera</taxon>
        <taxon>Endopterygota</taxon>
        <taxon>Coleoptera</taxon>
        <taxon>Polyphaga</taxon>
        <taxon>Elateriformia</taxon>
        <taxon>Elateroidea</taxon>
        <taxon>Lampyridae</taxon>
        <taxon>Lampyrinae</taxon>
        <taxon>Pyrocoelia</taxon>
    </lineage>
</organism>
<feature type="domain" description="Peptidase M13 C-terminal" evidence="1">
    <location>
        <begin position="10"/>
        <end position="52"/>
    </location>
</feature>
<sequence>MTSESLDISVSVSRFAPPEFRVTGSITNMEDFAKDFECPPESDMNPTDKCKLW</sequence>
<dbReference type="InterPro" id="IPR000718">
    <property type="entry name" value="Peptidase_M13"/>
</dbReference>
<dbReference type="PROSITE" id="PS51885">
    <property type="entry name" value="NEPRILYSIN"/>
    <property type="match status" value="1"/>
</dbReference>
<dbReference type="SUPFAM" id="SSF55486">
    <property type="entry name" value="Metalloproteases ('zincins'), catalytic domain"/>
    <property type="match status" value="1"/>
</dbReference>
<evidence type="ECO:0000259" key="1">
    <source>
        <dbReference type="Pfam" id="PF01431"/>
    </source>
</evidence>